<evidence type="ECO:0000256" key="1">
    <source>
        <dbReference type="ARBA" id="ARBA00004651"/>
    </source>
</evidence>
<proteinExistence type="predicted"/>
<reference evidence="10" key="1">
    <citation type="submission" date="2020-10" db="EMBL/GenBank/DDBJ databases">
        <authorList>
            <person name="Gilroy R."/>
        </authorList>
    </citation>
    <scope>NUCLEOTIDE SEQUENCE</scope>
    <source>
        <strain evidence="10">ChiGjej2B2-12916</strain>
    </source>
</reference>
<dbReference type="InterPro" id="IPR003593">
    <property type="entry name" value="AAA+_ATPase"/>
</dbReference>
<dbReference type="PROSITE" id="PS00211">
    <property type="entry name" value="ABC_TRANSPORTER_1"/>
    <property type="match status" value="1"/>
</dbReference>
<dbReference type="Gene3D" id="1.20.1560.10">
    <property type="entry name" value="ABC transporter type 1, transmembrane domain"/>
    <property type="match status" value="1"/>
</dbReference>
<dbReference type="GO" id="GO:0005886">
    <property type="term" value="C:plasma membrane"/>
    <property type="evidence" value="ECO:0007669"/>
    <property type="project" value="UniProtKB-SubCell"/>
</dbReference>
<keyword evidence="6 7" id="KW-0472">Membrane</keyword>
<dbReference type="InterPro" id="IPR039421">
    <property type="entry name" value="Type_1_exporter"/>
</dbReference>
<dbReference type="CDD" id="cd07346">
    <property type="entry name" value="ABC_6TM_exporters"/>
    <property type="match status" value="1"/>
</dbReference>
<dbReference type="Pfam" id="PF00005">
    <property type="entry name" value="ABC_tran"/>
    <property type="match status" value="1"/>
</dbReference>
<organism evidence="10 11">
    <name type="scientific">Candidatus Enterenecus faecium</name>
    <dbReference type="NCBI Taxonomy" id="2840780"/>
    <lineage>
        <taxon>Bacteria</taxon>
        <taxon>Bacillati</taxon>
        <taxon>Bacillota</taxon>
        <taxon>Clostridia</taxon>
        <taxon>Eubacteriales</taxon>
        <taxon>Candidatus Enterenecus</taxon>
    </lineage>
</organism>
<feature type="transmembrane region" description="Helical" evidence="7">
    <location>
        <begin position="52"/>
        <end position="77"/>
    </location>
</feature>
<reference evidence="10" key="2">
    <citation type="journal article" date="2021" name="PeerJ">
        <title>Extensive microbial diversity within the chicken gut microbiome revealed by metagenomics and culture.</title>
        <authorList>
            <person name="Gilroy R."/>
            <person name="Ravi A."/>
            <person name="Getino M."/>
            <person name="Pursley I."/>
            <person name="Horton D.L."/>
            <person name="Alikhan N.F."/>
            <person name="Baker D."/>
            <person name="Gharbi K."/>
            <person name="Hall N."/>
            <person name="Watson M."/>
            <person name="Adriaenssens E.M."/>
            <person name="Foster-Nyarko E."/>
            <person name="Jarju S."/>
            <person name="Secka A."/>
            <person name="Antonio M."/>
            <person name="Oren A."/>
            <person name="Chaudhuri R.R."/>
            <person name="La Ragione R."/>
            <person name="Hildebrand F."/>
            <person name="Pallen M.J."/>
        </authorList>
    </citation>
    <scope>NUCLEOTIDE SEQUENCE</scope>
    <source>
        <strain evidence="10">ChiGjej2B2-12916</strain>
    </source>
</reference>
<dbReference type="PANTHER" id="PTHR24221">
    <property type="entry name" value="ATP-BINDING CASSETTE SUB-FAMILY B"/>
    <property type="match status" value="1"/>
</dbReference>
<gene>
    <name evidence="10" type="ORF">IAD31_04880</name>
</gene>
<feature type="transmembrane region" description="Helical" evidence="7">
    <location>
        <begin position="139"/>
        <end position="170"/>
    </location>
</feature>
<dbReference type="PROSITE" id="PS50929">
    <property type="entry name" value="ABC_TM1F"/>
    <property type="match status" value="1"/>
</dbReference>
<sequence length="538" mass="58790">MRRYIFGKNKLLTATMAVVTVMHTAAQAMVALMISWIIDTINEIIFTGNTSLMANIAILCVVFALFVGVIVFASMYIQGLWIKKIMLHLKNSLIHGMLHQSMATHQNHSSAEDLTLLTQSVGTFEENYLKNSIKIFESALSIVMAVVLLFTINPMVAIISIVSMCIPTLLPQLFGKKMAHCQETVVKKTTDYTGKVKDALTGYEVLKTYHAELQNEAICQDQADAMESSKLKMTATNAMVYSVANFSSVIVQLFIMLLAGIFAVRGLISLGNILAVVNLTSMVVSPAFEISGQITHLKSTQPIVNQMLTLLNISDASAPMSEVKRSLVLDNVTFSYSDTPVLAHASAQFEQGKKYAIIGKSGSGKSTLLKLLAGYYNDFDGNILVDGQADMQCDCAVIHQNVFLFDDTIRNNITLHGDYTDAQVQEAVYAAGLDEVVADLPKGLDTSVAENGARFSGGERQRIAIARALLHRKSLLLVDEATSALDAENAAKIEDSILSLKGITCIAVTHKSDPKILARYDQVLRMENGMLSPERKIF</sequence>
<dbReference type="EMBL" id="DVFO01000046">
    <property type="protein sequence ID" value="HIQ60911.1"/>
    <property type="molecule type" value="Genomic_DNA"/>
</dbReference>
<dbReference type="GO" id="GO:0016887">
    <property type="term" value="F:ATP hydrolysis activity"/>
    <property type="evidence" value="ECO:0007669"/>
    <property type="project" value="InterPro"/>
</dbReference>
<name>A0A9D0YRG2_9FIRM</name>
<dbReference type="Gene3D" id="3.40.50.300">
    <property type="entry name" value="P-loop containing nucleotide triphosphate hydrolases"/>
    <property type="match status" value="1"/>
</dbReference>
<evidence type="ECO:0000256" key="4">
    <source>
        <dbReference type="ARBA" id="ARBA00022840"/>
    </source>
</evidence>
<evidence type="ECO:0000259" key="9">
    <source>
        <dbReference type="PROSITE" id="PS50929"/>
    </source>
</evidence>
<dbReference type="GO" id="GO:0005524">
    <property type="term" value="F:ATP binding"/>
    <property type="evidence" value="ECO:0007669"/>
    <property type="project" value="UniProtKB-KW"/>
</dbReference>
<dbReference type="PANTHER" id="PTHR24221:SF654">
    <property type="entry name" value="ATP-BINDING CASSETTE SUB-FAMILY B MEMBER 6"/>
    <property type="match status" value="1"/>
</dbReference>
<accession>A0A9D0YRG2</accession>
<keyword evidence="2 7" id="KW-0812">Transmembrane</keyword>
<dbReference type="SMART" id="SM00382">
    <property type="entry name" value="AAA"/>
    <property type="match status" value="1"/>
</dbReference>
<feature type="domain" description="ABC transporter" evidence="8">
    <location>
        <begin position="327"/>
        <end position="537"/>
    </location>
</feature>
<feature type="transmembrane region" description="Helical" evidence="7">
    <location>
        <begin position="238"/>
        <end position="263"/>
    </location>
</feature>
<evidence type="ECO:0000256" key="7">
    <source>
        <dbReference type="SAM" id="Phobius"/>
    </source>
</evidence>
<dbReference type="InterPro" id="IPR011527">
    <property type="entry name" value="ABC1_TM_dom"/>
</dbReference>
<feature type="domain" description="ABC transmembrane type-1" evidence="9">
    <location>
        <begin position="14"/>
        <end position="299"/>
    </location>
</feature>
<keyword evidence="4 10" id="KW-0067">ATP-binding</keyword>
<keyword evidence="3" id="KW-0547">Nucleotide-binding</keyword>
<evidence type="ECO:0000259" key="8">
    <source>
        <dbReference type="PROSITE" id="PS50893"/>
    </source>
</evidence>
<dbReference type="SUPFAM" id="SSF52540">
    <property type="entry name" value="P-loop containing nucleoside triphosphate hydrolases"/>
    <property type="match status" value="1"/>
</dbReference>
<dbReference type="AlphaFoldDB" id="A0A9D0YRG2"/>
<dbReference type="InterPro" id="IPR027417">
    <property type="entry name" value="P-loop_NTPase"/>
</dbReference>
<dbReference type="Proteomes" id="UP000886879">
    <property type="component" value="Unassembled WGS sequence"/>
</dbReference>
<keyword evidence="5 7" id="KW-1133">Transmembrane helix</keyword>
<evidence type="ECO:0000256" key="5">
    <source>
        <dbReference type="ARBA" id="ARBA00022989"/>
    </source>
</evidence>
<comment type="subcellular location">
    <subcellularLocation>
        <location evidence="1">Cell membrane</location>
        <topology evidence="1">Multi-pass membrane protein</topology>
    </subcellularLocation>
</comment>
<dbReference type="SUPFAM" id="SSF90123">
    <property type="entry name" value="ABC transporter transmembrane region"/>
    <property type="match status" value="1"/>
</dbReference>
<dbReference type="CDD" id="cd03228">
    <property type="entry name" value="ABCC_MRP_Like"/>
    <property type="match status" value="1"/>
</dbReference>
<protein>
    <submittedName>
        <fullName evidence="10">ABC transporter ATP-binding protein</fullName>
    </submittedName>
</protein>
<comment type="caution">
    <text evidence="10">The sequence shown here is derived from an EMBL/GenBank/DDBJ whole genome shotgun (WGS) entry which is preliminary data.</text>
</comment>
<dbReference type="InterPro" id="IPR017871">
    <property type="entry name" value="ABC_transporter-like_CS"/>
</dbReference>
<evidence type="ECO:0000256" key="3">
    <source>
        <dbReference type="ARBA" id="ARBA00022741"/>
    </source>
</evidence>
<evidence type="ECO:0000256" key="6">
    <source>
        <dbReference type="ARBA" id="ARBA00023136"/>
    </source>
</evidence>
<dbReference type="InterPro" id="IPR003439">
    <property type="entry name" value="ABC_transporter-like_ATP-bd"/>
</dbReference>
<dbReference type="GO" id="GO:0140359">
    <property type="term" value="F:ABC-type transporter activity"/>
    <property type="evidence" value="ECO:0007669"/>
    <property type="project" value="InterPro"/>
</dbReference>
<evidence type="ECO:0000256" key="2">
    <source>
        <dbReference type="ARBA" id="ARBA00022692"/>
    </source>
</evidence>
<evidence type="ECO:0000313" key="11">
    <source>
        <dbReference type="Proteomes" id="UP000886879"/>
    </source>
</evidence>
<dbReference type="PROSITE" id="PS50893">
    <property type="entry name" value="ABC_TRANSPORTER_2"/>
    <property type="match status" value="1"/>
</dbReference>
<dbReference type="InterPro" id="IPR036640">
    <property type="entry name" value="ABC1_TM_sf"/>
</dbReference>
<dbReference type="GO" id="GO:0034040">
    <property type="term" value="F:ATPase-coupled lipid transmembrane transporter activity"/>
    <property type="evidence" value="ECO:0007669"/>
    <property type="project" value="TreeGrafter"/>
</dbReference>
<dbReference type="Pfam" id="PF00664">
    <property type="entry name" value="ABC_membrane"/>
    <property type="match status" value="1"/>
</dbReference>
<evidence type="ECO:0000313" key="10">
    <source>
        <dbReference type="EMBL" id="HIQ60911.1"/>
    </source>
</evidence>